<dbReference type="GO" id="GO:0097527">
    <property type="term" value="P:necroptotic signaling pathway"/>
    <property type="evidence" value="ECO:0007669"/>
    <property type="project" value="Ensembl"/>
</dbReference>
<dbReference type="OMA" id="PATWCLA"/>
<dbReference type="PROSITE" id="PS50139">
    <property type="entry name" value="Z_BINDING"/>
    <property type="match status" value="2"/>
</dbReference>
<keyword evidence="4" id="KW-0945">Host-virus interaction</keyword>
<evidence type="ECO:0000256" key="16">
    <source>
        <dbReference type="ARBA" id="ARBA00076088"/>
    </source>
</evidence>
<feature type="compositionally biased region" description="Low complexity" evidence="17">
    <location>
        <begin position="82"/>
        <end position="103"/>
    </location>
</feature>
<name>A0A8C2VSK9_CHILA</name>
<comment type="subunit">
    <text evidence="14">Homodimer. Interacts (via RIP homotypic interaction motif) with RIPK3; leading to RIPK3 activation and necroptosis; interaction is enhanced by CASP6. Interacts (via RIP homotypic interaction motif) with RIPK1. Component of the AIM2 PANoptosome complex, a multiprotein complex that drives inflammatory cell death (PANoptosis).</text>
</comment>
<gene>
    <name evidence="19" type="primary">ZBP1</name>
</gene>
<evidence type="ECO:0000256" key="15">
    <source>
        <dbReference type="ARBA" id="ARBA00070324"/>
    </source>
</evidence>
<dbReference type="GO" id="GO:0003677">
    <property type="term" value="F:DNA binding"/>
    <property type="evidence" value="ECO:0007669"/>
    <property type="project" value="UniProtKB-KW"/>
</dbReference>
<dbReference type="FunFam" id="1.10.10.10:FF:000525">
    <property type="entry name" value="Z-DNA binding protein 1"/>
    <property type="match status" value="1"/>
</dbReference>
<comment type="subcellular location">
    <subcellularLocation>
        <location evidence="2">Cytoplasm</location>
    </subcellularLocation>
    <subcellularLocation>
        <location evidence="1">Nucleus</location>
    </subcellularLocation>
</comment>
<keyword evidence="8" id="KW-0677">Repeat</keyword>
<accession>A0A8C2VSK9</accession>
<feature type="region of interest" description="Disordered" evidence="17">
    <location>
        <begin position="266"/>
        <end position="305"/>
    </location>
</feature>
<keyword evidence="10" id="KW-0694">RNA-binding</keyword>
<evidence type="ECO:0000256" key="11">
    <source>
        <dbReference type="ARBA" id="ARBA00023118"/>
    </source>
</evidence>
<evidence type="ECO:0000313" key="20">
    <source>
        <dbReference type="Proteomes" id="UP000694398"/>
    </source>
</evidence>
<dbReference type="InterPro" id="IPR036388">
    <property type="entry name" value="WH-like_DNA-bd_sf"/>
</dbReference>
<dbReference type="CTD" id="81030"/>
<dbReference type="Gene3D" id="1.10.10.10">
    <property type="entry name" value="Winged helix-like DNA-binding domain superfamily/Winged helix DNA-binding domain"/>
    <property type="match status" value="2"/>
</dbReference>
<evidence type="ECO:0000256" key="7">
    <source>
        <dbReference type="ARBA" id="ARBA00022703"/>
    </source>
</evidence>
<evidence type="ECO:0000256" key="9">
    <source>
        <dbReference type="ARBA" id="ARBA00022859"/>
    </source>
</evidence>
<dbReference type="OrthoDB" id="9837317at2759"/>
<evidence type="ECO:0000256" key="5">
    <source>
        <dbReference type="ARBA" id="ARBA00022588"/>
    </source>
</evidence>
<dbReference type="InterPro" id="IPR036390">
    <property type="entry name" value="WH_DNA-bd_sf"/>
</dbReference>
<keyword evidence="12" id="KW-0238">DNA-binding</keyword>
<evidence type="ECO:0000256" key="8">
    <source>
        <dbReference type="ARBA" id="ARBA00022737"/>
    </source>
</evidence>
<dbReference type="Proteomes" id="UP000694398">
    <property type="component" value="Unassembled WGS sequence"/>
</dbReference>
<evidence type="ECO:0000256" key="13">
    <source>
        <dbReference type="ARBA" id="ARBA00023242"/>
    </source>
</evidence>
<dbReference type="GO" id="GO:0005634">
    <property type="term" value="C:nucleus"/>
    <property type="evidence" value="ECO:0007669"/>
    <property type="project" value="UniProtKB-SubCell"/>
</dbReference>
<proteinExistence type="predicted"/>
<feature type="domain" description="Z-binding" evidence="18">
    <location>
        <begin position="8"/>
        <end position="70"/>
    </location>
</feature>
<sequence>MAEAPAEPSAGGQLEQKILQALRKASSTVRTPQLVKECQVPKQELNRVLYQMQKESKVSLVAPATWCLGGGDPHGLVPAEPAQPSIAQRPQQAPAAASESPGPRLSNLQERIYRFLEASGPCRALHIAKALGMRTAKDVNPDLYKMGSSHLLSCDEKSKEWKVSGAEDSGRRHLKVQPATIIYQQNPINMVYQSQISIANSEATQIGHGNVIVRGGENGAATPHPSPVARGNSWGPQNIHMEHSLLRRVQMGHGNEMELLSVPSEGPAYSLSGSPPVSPTVAAGSADASFEVRMPKPGPDPEGDMVQRIRIKSCHLEDAAIGNSNKMTVTPGTASRGRAAGPREDGGREPEPGQQQGDAGAPPEAAGSRGSFPPELGQAPPVLTPPTSELSTLTLEKPEAKAQTL</sequence>
<keyword evidence="5" id="KW-0399">Innate immunity</keyword>
<evidence type="ECO:0000256" key="12">
    <source>
        <dbReference type="ARBA" id="ARBA00023125"/>
    </source>
</evidence>
<keyword evidence="9" id="KW-0391">Immunity</keyword>
<feature type="region of interest" description="Disordered" evidence="17">
    <location>
        <begin position="77"/>
        <end position="104"/>
    </location>
</feature>
<dbReference type="SMART" id="SM00550">
    <property type="entry name" value="Zalpha"/>
    <property type="match status" value="2"/>
</dbReference>
<evidence type="ECO:0000256" key="17">
    <source>
        <dbReference type="SAM" id="MobiDB-lite"/>
    </source>
</evidence>
<protein>
    <recommendedName>
        <fullName evidence="15">Z-DNA-binding protein 1</fullName>
    </recommendedName>
    <alternativeName>
        <fullName evidence="16">Tumor stroma and activated macrophage protein DLM-1</fullName>
    </alternativeName>
</protein>
<feature type="compositionally biased region" description="Polar residues" evidence="17">
    <location>
        <begin position="322"/>
        <end position="333"/>
    </location>
</feature>
<evidence type="ECO:0000256" key="6">
    <source>
        <dbReference type="ARBA" id="ARBA00022590"/>
    </source>
</evidence>
<dbReference type="GeneID" id="102003073"/>
<evidence type="ECO:0000256" key="14">
    <source>
        <dbReference type="ARBA" id="ARBA00066144"/>
    </source>
</evidence>
<feature type="domain" description="Z-binding" evidence="18">
    <location>
        <begin position="102"/>
        <end position="165"/>
    </location>
</feature>
<dbReference type="GO" id="GO:0060545">
    <property type="term" value="P:positive regulation of necroptotic process"/>
    <property type="evidence" value="ECO:0007669"/>
    <property type="project" value="Ensembl"/>
</dbReference>
<keyword evidence="3" id="KW-0963">Cytoplasm</keyword>
<evidence type="ECO:0000313" key="19">
    <source>
        <dbReference type="Ensembl" id="ENSCLAP00000017724.1"/>
    </source>
</evidence>
<dbReference type="GO" id="GO:0003726">
    <property type="term" value="F:double-stranded RNA adenosine deaminase activity"/>
    <property type="evidence" value="ECO:0007669"/>
    <property type="project" value="InterPro"/>
</dbReference>
<dbReference type="InterPro" id="IPR042371">
    <property type="entry name" value="Z_dom"/>
</dbReference>
<feature type="region of interest" description="Disordered" evidence="17">
    <location>
        <begin position="322"/>
        <end position="405"/>
    </location>
</feature>
<reference evidence="19" key="2">
    <citation type="submission" date="2025-09" db="UniProtKB">
        <authorList>
            <consortium name="Ensembl"/>
        </authorList>
    </citation>
    <scope>IDENTIFICATION</scope>
</reference>
<evidence type="ECO:0000256" key="1">
    <source>
        <dbReference type="ARBA" id="ARBA00004123"/>
    </source>
</evidence>
<reference evidence="19" key="1">
    <citation type="submission" date="2025-08" db="UniProtKB">
        <authorList>
            <consortium name="Ensembl"/>
        </authorList>
    </citation>
    <scope>IDENTIFICATION</scope>
</reference>
<dbReference type="SUPFAM" id="SSF46785">
    <property type="entry name" value="Winged helix' DNA-binding domain"/>
    <property type="match status" value="2"/>
</dbReference>
<dbReference type="GO" id="GO:0060340">
    <property type="term" value="P:positive regulation of type I interferon-mediated signaling pathway"/>
    <property type="evidence" value="ECO:0007669"/>
    <property type="project" value="InterPro"/>
</dbReference>
<dbReference type="GO" id="GO:0006915">
    <property type="term" value="P:apoptotic process"/>
    <property type="evidence" value="ECO:0007669"/>
    <property type="project" value="UniProtKB-KW"/>
</dbReference>
<keyword evidence="13" id="KW-0539">Nucleus</keyword>
<feature type="compositionally biased region" description="Basic and acidic residues" evidence="17">
    <location>
        <begin position="396"/>
        <end position="405"/>
    </location>
</feature>
<dbReference type="AlphaFoldDB" id="A0A8C2VSK9"/>
<dbReference type="RefSeq" id="XP_013373824.1">
    <property type="nucleotide sequence ID" value="XM_013518370.1"/>
</dbReference>
<dbReference type="Pfam" id="PF02295">
    <property type="entry name" value="z-alpha"/>
    <property type="match status" value="1"/>
</dbReference>
<organism evidence="19 20">
    <name type="scientific">Chinchilla lanigera</name>
    <name type="common">Long-tailed chinchilla</name>
    <name type="synonym">Chinchilla villidera</name>
    <dbReference type="NCBI Taxonomy" id="34839"/>
    <lineage>
        <taxon>Eukaryota</taxon>
        <taxon>Metazoa</taxon>
        <taxon>Chordata</taxon>
        <taxon>Craniata</taxon>
        <taxon>Vertebrata</taxon>
        <taxon>Euteleostomi</taxon>
        <taxon>Mammalia</taxon>
        <taxon>Eutheria</taxon>
        <taxon>Euarchontoglires</taxon>
        <taxon>Glires</taxon>
        <taxon>Rodentia</taxon>
        <taxon>Hystricomorpha</taxon>
        <taxon>Chinchillidae</taxon>
        <taxon>Chinchilla</taxon>
    </lineage>
</organism>
<dbReference type="PANTHER" id="PTHR14966:SF0">
    <property type="entry name" value="Z-DNA-BINDING PROTEIN 1"/>
    <property type="match status" value="1"/>
</dbReference>
<evidence type="ECO:0000256" key="4">
    <source>
        <dbReference type="ARBA" id="ARBA00022581"/>
    </source>
</evidence>
<evidence type="ECO:0000259" key="18">
    <source>
        <dbReference type="PROSITE" id="PS50139"/>
    </source>
</evidence>
<evidence type="ECO:0000256" key="3">
    <source>
        <dbReference type="ARBA" id="ARBA00022490"/>
    </source>
</evidence>
<keyword evidence="11" id="KW-0051">Antiviral defense</keyword>
<keyword evidence="6" id="KW-1210">Necrosis</keyword>
<dbReference type="GO" id="GO:0140374">
    <property type="term" value="P:antiviral innate immune response"/>
    <property type="evidence" value="ECO:0007669"/>
    <property type="project" value="Ensembl"/>
</dbReference>
<dbReference type="Ensembl" id="ENSCLAT00000017899.1">
    <property type="protein sequence ID" value="ENSCLAP00000017724.1"/>
    <property type="gene ID" value="ENSCLAG00000012154.1"/>
</dbReference>
<dbReference type="InterPro" id="IPR042361">
    <property type="entry name" value="ZBP1"/>
</dbReference>
<keyword evidence="7" id="KW-0053">Apoptosis</keyword>
<evidence type="ECO:0000256" key="10">
    <source>
        <dbReference type="ARBA" id="ARBA00022884"/>
    </source>
</evidence>
<evidence type="ECO:0000256" key="2">
    <source>
        <dbReference type="ARBA" id="ARBA00004496"/>
    </source>
</evidence>
<dbReference type="GeneTree" id="ENSGT00390000002234"/>
<feature type="compositionally biased region" description="Low complexity" evidence="17">
    <location>
        <begin position="385"/>
        <end position="395"/>
    </location>
</feature>
<feature type="compositionally biased region" description="Basic and acidic residues" evidence="17">
    <location>
        <begin position="341"/>
        <end position="351"/>
    </location>
</feature>
<keyword evidence="20" id="KW-1185">Reference proteome</keyword>
<dbReference type="PANTHER" id="PTHR14966">
    <property type="entry name" value="Z-DNA-BINDING PROTEIN 1"/>
    <property type="match status" value="1"/>
</dbReference>
<dbReference type="GO" id="GO:0005829">
    <property type="term" value="C:cytosol"/>
    <property type="evidence" value="ECO:0007669"/>
    <property type="project" value="Ensembl"/>
</dbReference>
<dbReference type="GO" id="GO:0097528">
    <property type="term" value="P:execution phase of necroptosis"/>
    <property type="evidence" value="ECO:0007669"/>
    <property type="project" value="Ensembl"/>
</dbReference>
<dbReference type="GO" id="GO:0003723">
    <property type="term" value="F:RNA binding"/>
    <property type="evidence" value="ECO:0007669"/>
    <property type="project" value="UniProtKB-KW"/>
</dbReference>